<protein>
    <recommendedName>
        <fullName evidence="4">Dimethyladenosine transferase</fullName>
    </recommendedName>
</protein>
<dbReference type="Gene3D" id="3.30.530.20">
    <property type="match status" value="1"/>
</dbReference>
<dbReference type="InterPro" id="IPR023393">
    <property type="entry name" value="START-like_dom_sf"/>
</dbReference>
<evidence type="ECO:0000256" key="1">
    <source>
        <dbReference type="SAM" id="MobiDB-lite"/>
    </source>
</evidence>
<sequence>MSSQHTDQRSTGPPAPRRLDRGDHVVAYSAEISAPAEELFVLVSDPHRHHELDGSGTVQPRAIGPRQLQTGDRFSVHMRLFGVPYRLPLRVLTSQPPSAQRPGVLEWVQPTGHRWRWEMTSLTGRPGHTLVTETYDARRQLRPVRGLLRLLKVCPRNAASIRGSLRRLQERCEQPSREEVIPAGDRTPGPGHVRG</sequence>
<name>A0ABR9JHN9_9MICC</name>
<dbReference type="EMBL" id="JADBED010000001">
    <property type="protein sequence ID" value="MBE1525341.1"/>
    <property type="molecule type" value="Genomic_DNA"/>
</dbReference>
<proteinExistence type="predicted"/>
<evidence type="ECO:0000313" key="3">
    <source>
        <dbReference type="Proteomes" id="UP000643525"/>
    </source>
</evidence>
<dbReference type="SUPFAM" id="SSF55961">
    <property type="entry name" value="Bet v1-like"/>
    <property type="match status" value="1"/>
</dbReference>
<feature type="region of interest" description="Disordered" evidence="1">
    <location>
        <begin position="1"/>
        <end position="22"/>
    </location>
</feature>
<dbReference type="Proteomes" id="UP000643525">
    <property type="component" value="Unassembled WGS sequence"/>
</dbReference>
<organism evidence="2 3">
    <name type="scientific">Nesterenkonia lutea</name>
    <dbReference type="NCBI Taxonomy" id="272919"/>
    <lineage>
        <taxon>Bacteria</taxon>
        <taxon>Bacillati</taxon>
        <taxon>Actinomycetota</taxon>
        <taxon>Actinomycetes</taxon>
        <taxon>Micrococcales</taxon>
        <taxon>Micrococcaceae</taxon>
        <taxon>Nesterenkonia</taxon>
    </lineage>
</organism>
<feature type="region of interest" description="Disordered" evidence="1">
    <location>
        <begin position="173"/>
        <end position="195"/>
    </location>
</feature>
<evidence type="ECO:0008006" key="4">
    <source>
        <dbReference type="Google" id="ProtNLM"/>
    </source>
</evidence>
<accession>A0ABR9JHN9</accession>
<keyword evidence="3" id="KW-1185">Reference proteome</keyword>
<gene>
    <name evidence="2" type="ORF">H4W27_002459</name>
</gene>
<dbReference type="RefSeq" id="WP_192596218.1">
    <property type="nucleotide sequence ID" value="NZ_BAAALJ010000013.1"/>
</dbReference>
<evidence type="ECO:0000313" key="2">
    <source>
        <dbReference type="EMBL" id="MBE1525341.1"/>
    </source>
</evidence>
<feature type="compositionally biased region" description="Polar residues" evidence="1">
    <location>
        <begin position="1"/>
        <end position="11"/>
    </location>
</feature>
<reference evidence="2 3" key="1">
    <citation type="submission" date="2020-10" db="EMBL/GenBank/DDBJ databases">
        <title>Sequencing the genomes of 1000 actinobacteria strains.</title>
        <authorList>
            <person name="Klenk H.-P."/>
        </authorList>
    </citation>
    <scope>NUCLEOTIDE SEQUENCE [LARGE SCALE GENOMIC DNA]</scope>
    <source>
        <strain evidence="2 3">DSM 15666</strain>
    </source>
</reference>
<comment type="caution">
    <text evidence="2">The sequence shown here is derived from an EMBL/GenBank/DDBJ whole genome shotgun (WGS) entry which is preliminary data.</text>
</comment>